<reference evidence="1" key="1">
    <citation type="submission" date="2021-03" db="EMBL/GenBank/DDBJ databases">
        <authorList>
            <consortium name="DOE Joint Genome Institute"/>
            <person name="Ahrendt S."/>
            <person name="Looney B.P."/>
            <person name="Miyauchi S."/>
            <person name="Morin E."/>
            <person name="Drula E."/>
            <person name="Courty P.E."/>
            <person name="Chicoki N."/>
            <person name="Fauchery L."/>
            <person name="Kohler A."/>
            <person name="Kuo A."/>
            <person name="Labutti K."/>
            <person name="Pangilinan J."/>
            <person name="Lipzen A."/>
            <person name="Riley R."/>
            <person name="Andreopoulos W."/>
            <person name="He G."/>
            <person name="Johnson J."/>
            <person name="Barry K.W."/>
            <person name="Grigoriev I.V."/>
            <person name="Nagy L."/>
            <person name="Hibbett D."/>
            <person name="Henrissat B."/>
            <person name="Matheny P.B."/>
            <person name="Labbe J."/>
            <person name="Martin F."/>
        </authorList>
    </citation>
    <scope>NUCLEOTIDE SEQUENCE</scope>
    <source>
        <strain evidence="1">HHB10654</strain>
    </source>
</reference>
<sequence>MTTEPEHSSQSRIREVINGLQTVSDLPTLLSLISAPLDCLGLLPPPYKHYNTVLLAKEAFNTRRHLPLLQRAVLEHVLPTWEPTLSERGLLVLVEQYFVPDAFSYAIPSAGEVAIYAYSTVLSLALTTYSIGILARLSKSYPIDRIHTSVFSGTSKGSLPGQTTLAWEDAVKSVVSVPAKVANALAGKGDLPEGLEQGAYFQNLCLRTEILVASLASNRGKESTDSLTFLLTKLVNVGAFPASPPSAPAQPSFFHSTLPTIRSRLANQTTVDASSYSAIWSDILNSFPSSFTLQSIVTSLFGHLAVPDPVLETSSKARGLVKREAELVRHILGSAIGLNPDQWEIANAIMLGREWSEGHSRIFVCWAAGAQKGRDSKALDILLLKVRDRWTSSEHIKHSLLSKHHYVTLFLLNIISNLPSNSTAIQDLALSPPFIRSIGTYIGHLDVSVRRCGMLVAEEIAHRTGRKLDFKDWDGDEGGKGWARAVRALIAESDADADVAEEEEHSVLETKIEDTLHEDALENTSKSERVFNARADLLEGCDSDDSLTGYASPSSSRSASPTRSELDELEKDPTLNVGRKKIARPVYLAQLGEMVRSTSGLKSDQENQEADKAEVALGIAEELIRRKRGYGTELEENAVNLVYGFVGLQDNFDLEQFDLRRQAALNALVACCPRKAAPAIAEEFFKNQYSTDQRYVMLNALALGARELAGLPLPPAAAVQPLTGKRVTFPSKRLPSALHERYLVASATTQVQGLLQGITRLTIDNTRDANAERTPGLIRERQLRVRQPARVAEVKLPSNAELVEQIRMAQSASASTTFTDVAVEHFIYPLVNRFWTFLRDEQTREERSAHRDQLHRYRGAGTGLILNAVVLSHFLATLGVLVHAARNAPAWLAVVAPDTLELAVTLGTRPVSLSPEEEHDSGGEGLGSKDKEAQVLTMALELALVVLDGCLELDGGRSLGLEHTALLLAVGEWAQEVFGRLEKGVLVKGGGGAAEVRLSKAAAGVVIKVDELSGRWRRAMIDVTS</sequence>
<dbReference type="Proteomes" id="UP000814140">
    <property type="component" value="Unassembled WGS sequence"/>
</dbReference>
<comment type="caution">
    <text evidence="1">The sequence shown here is derived from an EMBL/GenBank/DDBJ whole genome shotgun (WGS) entry which is preliminary data.</text>
</comment>
<accession>A0ACB8SY05</accession>
<keyword evidence="2" id="KW-1185">Reference proteome</keyword>
<proteinExistence type="predicted"/>
<reference evidence="1" key="2">
    <citation type="journal article" date="2022" name="New Phytol.">
        <title>Evolutionary transition to the ectomycorrhizal habit in the genomes of a hyperdiverse lineage of mushroom-forming fungi.</title>
        <authorList>
            <person name="Looney B."/>
            <person name="Miyauchi S."/>
            <person name="Morin E."/>
            <person name="Drula E."/>
            <person name="Courty P.E."/>
            <person name="Kohler A."/>
            <person name="Kuo A."/>
            <person name="LaButti K."/>
            <person name="Pangilinan J."/>
            <person name="Lipzen A."/>
            <person name="Riley R."/>
            <person name="Andreopoulos W."/>
            <person name="He G."/>
            <person name="Johnson J."/>
            <person name="Nolan M."/>
            <person name="Tritt A."/>
            <person name="Barry K.W."/>
            <person name="Grigoriev I.V."/>
            <person name="Nagy L.G."/>
            <person name="Hibbett D."/>
            <person name="Henrissat B."/>
            <person name="Matheny P.B."/>
            <person name="Labbe J."/>
            <person name="Martin F.M."/>
        </authorList>
    </citation>
    <scope>NUCLEOTIDE SEQUENCE</scope>
    <source>
        <strain evidence="1">HHB10654</strain>
    </source>
</reference>
<gene>
    <name evidence="1" type="ORF">BV25DRAFT_1806725</name>
</gene>
<name>A0ACB8SY05_9AGAM</name>
<dbReference type="EMBL" id="MU277216">
    <property type="protein sequence ID" value="KAI0060825.1"/>
    <property type="molecule type" value="Genomic_DNA"/>
</dbReference>
<evidence type="ECO:0000313" key="2">
    <source>
        <dbReference type="Proteomes" id="UP000814140"/>
    </source>
</evidence>
<organism evidence="1 2">
    <name type="scientific">Artomyces pyxidatus</name>
    <dbReference type="NCBI Taxonomy" id="48021"/>
    <lineage>
        <taxon>Eukaryota</taxon>
        <taxon>Fungi</taxon>
        <taxon>Dikarya</taxon>
        <taxon>Basidiomycota</taxon>
        <taxon>Agaricomycotina</taxon>
        <taxon>Agaricomycetes</taxon>
        <taxon>Russulales</taxon>
        <taxon>Auriscalpiaceae</taxon>
        <taxon>Artomyces</taxon>
    </lineage>
</organism>
<protein>
    <submittedName>
        <fullName evidence="1">Uncharacterized protein</fullName>
    </submittedName>
</protein>
<evidence type="ECO:0000313" key="1">
    <source>
        <dbReference type="EMBL" id="KAI0060825.1"/>
    </source>
</evidence>